<dbReference type="PROSITE" id="PS50006">
    <property type="entry name" value="FHA_DOMAIN"/>
    <property type="match status" value="2"/>
</dbReference>
<organism evidence="4">
    <name type="scientific">hydrothermal vent metagenome</name>
    <dbReference type="NCBI Taxonomy" id="652676"/>
    <lineage>
        <taxon>unclassified sequences</taxon>
        <taxon>metagenomes</taxon>
        <taxon>ecological metagenomes</taxon>
    </lineage>
</organism>
<dbReference type="Pfam" id="PF00498">
    <property type="entry name" value="FHA"/>
    <property type="match status" value="2"/>
</dbReference>
<protein>
    <recommendedName>
        <fullName evidence="3">FHA domain-containing protein</fullName>
    </recommendedName>
</protein>
<evidence type="ECO:0000259" key="3">
    <source>
        <dbReference type="PROSITE" id="PS50006"/>
    </source>
</evidence>
<feature type="compositionally biased region" description="Polar residues" evidence="1">
    <location>
        <begin position="218"/>
        <end position="233"/>
    </location>
</feature>
<keyword evidence="2" id="KW-0472">Membrane</keyword>
<keyword evidence="2" id="KW-0812">Transmembrane</keyword>
<evidence type="ECO:0000256" key="1">
    <source>
        <dbReference type="SAM" id="MobiDB-lite"/>
    </source>
</evidence>
<dbReference type="CDD" id="cd00060">
    <property type="entry name" value="FHA"/>
    <property type="match status" value="2"/>
</dbReference>
<feature type="region of interest" description="Disordered" evidence="1">
    <location>
        <begin position="212"/>
        <end position="233"/>
    </location>
</feature>
<feature type="transmembrane region" description="Helical" evidence="2">
    <location>
        <begin position="243"/>
        <end position="263"/>
    </location>
</feature>
<feature type="domain" description="FHA" evidence="3">
    <location>
        <begin position="132"/>
        <end position="181"/>
    </location>
</feature>
<dbReference type="InterPro" id="IPR008984">
    <property type="entry name" value="SMAD_FHA_dom_sf"/>
</dbReference>
<dbReference type="InterPro" id="IPR050923">
    <property type="entry name" value="Cell_Proc_Reg/RNA_Proc"/>
</dbReference>
<sequence>MKLVFPHKEHKDFELIGDSFTIGSSADAAIRIEAIGMSSVHATLIKDGDDYSLRIDNPACMASVNGRLVKDSKEVREGDLMIISQVHCKLESKKVEKPDDNRTRIRMALPKFVLRGVSGVYFGKTFPLRGNTSLGRHPDNDIFVNVDGISRKHAVISVLADGLEIQDVGSSNGTYVNGKQITKAIIKLGDEIKLDNIRFLIQSLGVQIDNDTQKSKTDTTANKTDKSISSQGIMETSGSTGKWVATVLILLAAAGAGAWYLGLLDRFLS</sequence>
<dbReference type="SMART" id="SM00240">
    <property type="entry name" value="FHA"/>
    <property type="match status" value="2"/>
</dbReference>
<dbReference type="InterPro" id="IPR000253">
    <property type="entry name" value="FHA_dom"/>
</dbReference>
<dbReference type="AlphaFoldDB" id="A0A3B0VL35"/>
<reference evidence="4" key="1">
    <citation type="submission" date="2018-06" db="EMBL/GenBank/DDBJ databases">
        <authorList>
            <person name="Zhirakovskaya E."/>
        </authorList>
    </citation>
    <scope>NUCLEOTIDE SEQUENCE</scope>
</reference>
<dbReference type="SUPFAM" id="SSF49879">
    <property type="entry name" value="SMAD/FHA domain"/>
    <property type="match status" value="2"/>
</dbReference>
<evidence type="ECO:0000256" key="2">
    <source>
        <dbReference type="SAM" id="Phobius"/>
    </source>
</evidence>
<feature type="domain" description="FHA" evidence="3">
    <location>
        <begin position="20"/>
        <end position="74"/>
    </location>
</feature>
<gene>
    <name evidence="4" type="ORF">MNBD_GAMMA01-13</name>
</gene>
<dbReference type="EMBL" id="UOEW01000243">
    <property type="protein sequence ID" value="VAW39742.1"/>
    <property type="molecule type" value="Genomic_DNA"/>
</dbReference>
<name>A0A3B0VL35_9ZZZZ</name>
<accession>A0A3B0VL35</accession>
<evidence type="ECO:0000313" key="4">
    <source>
        <dbReference type="EMBL" id="VAW39742.1"/>
    </source>
</evidence>
<proteinExistence type="predicted"/>
<dbReference type="Gene3D" id="2.60.200.20">
    <property type="match status" value="2"/>
</dbReference>
<keyword evidence="2" id="KW-1133">Transmembrane helix</keyword>
<dbReference type="PANTHER" id="PTHR23308">
    <property type="entry name" value="NUCLEAR INHIBITOR OF PROTEIN PHOSPHATASE-1"/>
    <property type="match status" value="1"/>
</dbReference>